<sequence>MTRVVLFHGPNRPLEVRDIVAPPLADRQILVRVLACTICRSDLHTHAGRRPGPIPSILGHEIVGRIEAFGPGTSPVDFAGNRAAVDDRVTWSIAVGCGDCYFCQHDLPQKCVRLYKYGHEAVSAAQSLGGGLADHIVLIPNTAWLKIPDVIPTAVASLANCAGATAASALRAAGAVAGQRVLVLGAGVLGVFASAMARSAGAQLVVAVDPLDTCRERALQFGANAAHDAKQPDLVAALLATTDWLGFDVVLELAGVTSSVATAIAAVRTGGTAILVGSVAQCDSLPLDPEQLVRRMITLRGVHNYHPRDLQETLHFLSGAGRMFPFASLIAAEFGLEQAEKAFRVAHGQPGARVCVTSVR</sequence>
<evidence type="ECO:0000256" key="6">
    <source>
        <dbReference type="ARBA" id="ARBA00023002"/>
    </source>
</evidence>
<keyword evidence="4" id="KW-0479">Metal-binding</keyword>
<name>A0A517U099_9BACT</name>
<keyword evidence="11" id="KW-1185">Reference proteome</keyword>
<evidence type="ECO:0000313" key="10">
    <source>
        <dbReference type="EMBL" id="QDT74052.1"/>
    </source>
</evidence>
<proteinExistence type="inferred from homology"/>
<dbReference type="AlphaFoldDB" id="A0A517U099"/>
<dbReference type="GO" id="GO:0046872">
    <property type="term" value="F:metal ion binding"/>
    <property type="evidence" value="ECO:0007669"/>
    <property type="project" value="UniProtKB-KW"/>
</dbReference>
<gene>
    <name evidence="10" type="primary">adhT_2</name>
    <name evidence="10" type="ORF">I41_32460</name>
</gene>
<keyword evidence="5" id="KW-0862">Zinc</keyword>
<evidence type="ECO:0000256" key="7">
    <source>
        <dbReference type="ARBA" id="ARBA00023027"/>
    </source>
</evidence>
<dbReference type="KEGG" id="llh:I41_32460"/>
<evidence type="ECO:0000256" key="2">
    <source>
        <dbReference type="ARBA" id="ARBA00008072"/>
    </source>
</evidence>
<accession>A0A517U099</accession>
<dbReference type="SUPFAM" id="SSF51735">
    <property type="entry name" value="NAD(P)-binding Rossmann-fold domains"/>
    <property type="match status" value="1"/>
</dbReference>
<dbReference type="RefSeq" id="WP_145433846.1">
    <property type="nucleotide sequence ID" value="NZ_CP036339.1"/>
</dbReference>
<evidence type="ECO:0000256" key="3">
    <source>
        <dbReference type="ARBA" id="ARBA00013190"/>
    </source>
</evidence>
<dbReference type="GO" id="GO:0005737">
    <property type="term" value="C:cytoplasm"/>
    <property type="evidence" value="ECO:0007669"/>
    <property type="project" value="TreeGrafter"/>
</dbReference>
<dbReference type="GO" id="GO:0004022">
    <property type="term" value="F:alcohol dehydrogenase (NAD+) activity"/>
    <property type="evidence" value="ECO:0007669"/>
    <property type="project" value="UniProtKB-EC"/>
</dbReference>
<dbReference type="Gene3D" id="3.40.50.720">
    <property type="entry name" value="NAD(P)-binding Rossmann-like Domain"/>
    <property type="match status" value="1"/>
</dbReference>
<evidence type="ECO:0000256" key="4">
    <source>
        <dbReference type="ARBA" id="ARBA00022723"/>
    </source>
</evidence>
<dbReference type="NCBIfam" id="TIGR03366">
    <property type="entry name" value="HpnZ_proposed"/>
    <property type="match status" value="1"/>
</dbReference>
<dbReference type="InterPro" id="IPR017743">
    <property type="entry name" value="ADH_phosphonate_catab-assoc"/>
</dbReference>
<keyword evidence="7" id="KW-0520">NAD</keyword>
<feature type="domain" description="Alcohol dehydrogenase-like C-terminal" evidence="8">
    <location>
        <begin position="189"/>
        <end position="318"/>
    </location>
</feature>
<comment type="similarity">
    <text evidence="2">Belongs to the zinc-containing alcohol dehydrogenase family.</text>
</comment>
<evidence type="ECO:0000256" key="1">
    <source>
        <dbReference type="ARBA" id="ARBA00001947"/>
    </source>
</evidence>
<dbReference type="PANTHER" id="PTHR42940">
    <property type="entry name" value="ALCOHOL DEHYDROGENASE 1-RELATED"/>
    <property type="match status" value="1"/>
</dbReference>
<dbReference type="EMBL" id="CP036339">
    <property type="protein sequence ID" value="QDT74052.1"/>
    <property type="molecule type" value="Genomic_DNA"/>
</dbReference>
<dbReference type="InterPro" id="IPR011032">
    <property type="entry name" value="GroES-like_sf"/>
</dbReference>
<dbReference type="Gene3D" id="3.90.180.10">
    <property type="entry name" value="Medium-chain alcohol dehydrogenases, catalytic domain"/>
    <property type="match status" value="1"/>
</dbReference>
<dbReference type="CDD" id="cd08231">
    <property type="entry name" value="MDR_TM0436_like"/>
    <property type="match status" value="1"/>
</dbReference>
<dbReference type="OrthoDB" id="239596at2"/>
<dbReference type="Pfam" id="PF00107">
    <property type="entry name" value="ADH_zinc_N"/>
    <property type="match status" value="1"/>
</dbReference>
<comment type="cofactor">
    <cofactor evidence="1">
        <name>Zn(2+)</name>
        <dbReference type="ChEBI" id="CHEBI:29105"/>
    </cofactor>
</comment>
<evidence type="ECO:0000259" key="9">
    <source>
        <dbReference type="Pfam" id="PF08240"/>
    </source>
</evidence>
<keyword evidence="6 10" id="KW-0560">Oxidoreductase</keyword>
<evidence type="ECO:0000259" key="8">
    <source>
        <dbReference type="Pfam" id="PF00107"/>
    </source>
</evidence>
<protein>
    <recommendedName>
        <fullName evidence="3">alcohol dehydrogenase</fullName>
        <ecNumber evidence="3">1.1.1.1</ecNumber>
    </recommendedName>
</protein>
<evidence type="ECO:0000313" key="11">
    <source>
        <dbReference type="Proteomes" id="UP000317909"/>
    </source>
</evidence>
<dbReference type="InterPro" id="IPR036291">
    <property type="entry name" value="NAD(P)-bd_dom_sf"/>
</dbReference>
<feature type="domain" description="Alcohol dehydrogenase-like N-terminal" evidence="9">
    <location>
        <begin position="26"/>
        <end position="149"/>
    </location>
</feature>
<dbReference type="PANTHER" id="PTHR42940:SF3">
    <property type="entry name" value="ALCOHOL DEHYDROGENASE 1-RELATED"/>
    <property type="match status" value="1"/>
</dbReference>
<dbReference type="Pfam" id="PF08240">
    <property type="entry name" value="ADH_N"/>
    <property type="match status" value="1"/>
</dbReference>
<dbReference type="SUPFAM" id="SSF50129">
    <property type="entry name" value="GroES-like"/>
    <property type="match status" value="1"/>
</dbReference>
<reference evidence="10 11" key="1">
    <citation type="submission" date="2019-02" db="EMBL/GenBank/DDBJ databases">
        <title>Deep-cultivation of Planctomycetes and their phenomic and genomic characterization uncovers novel biology.</title>
        <authorList>
            <person name="Wiegand S."/>
            <person name="Jogler M."/>
            <person name="Boedeker C."/>
            <person name="Pinto D."/>
            <person name="Vollmers J."/>
            <person name="Rivas-Marin E."/>
            <person name="Kohn T."/>
            <person name="Peeters S.H."/>
            <person name="Heuer A."/>
            <person name="Rast P."/>
            <person name="Oberbeckmann S."/>
            <person name="Bunk B."/>
            <person name="Jeske O."/>
            <person name="Meyerdierks A."/>
            <person name="Storesund J.E."/>
            <person name="Kallscheuer N."/>
            <person name="Luecker S."/>
            <person name="Lage O.M."/>
            <person name="Pohl T."/>
            <person name="Merkel B.J."/>
            <person name="Hornburger P."/>
            <person name="Mueller R.-W."/>
            <person name="Bruemmer F."/>
            <person name="Labrenz M."/>
            <person name="Spormann A.M."/>
            <person name="Op den Camp H."/>
            <person name="Overmann J."/>
            <person name="Amann R."/>
            <person name="Jetten M.S.M."/>
            <person name="Mascher T."/>
            <person name="Medema M.H."/>
            <person name="Devos D.P."/>
            <person name="Kaster A.-K."/>
            <person name="Ovreas L."/>
            <person name="Rohde M."/>
            <person name="Galperin M.Y."/>
            <person name="Jogler C."/>
        </authorList>
    </citation>
    <scope>NUCLEOTIDE SEQUENCE [LARGE SCALE GENOMIC DNA]</scope>
    <source>
        <strain evidence="10 11">I41</strain>
    </source>
</reference>
<organism evidence="10 11">
    <name type="scientific">Lacipirellula limnantheis</name>
    <dbReference type="NCBI Taxonomy" id="2528024"/>
    <lineage>
        <taxon>Bacteria</taxon>
        <taxon>Pseudomonadati</taxon>
        <taxon>Planctomycetota</taxon>
        <taxon>Planctomycetia</taxon>
        <taxon>Pirellulales</taxon>
        <taxon>Lacipirellulaceae</taxon>
        <taxon>Lacipirellula</taxon>
    </lineage>
</organism>
<dbReference type="InterPro" id="IPR013149">
    <property type="entry name" value="ADH-like_C"/>
</dbReference>
<dbReference type="Proteomes" id="UP000317909">
    <property type="component" value="Chromosome"/>
</dbReference>
<evidence type="ECO:0000256" key="5">
    <source>
        <dbReference type="ARBA" id="ARBA00022833"/>
    </source>
</evidence>
<dbReference type="EC" id="1.1.1.1" evidence="3"/>
<dbReference type="InterPro" id="IPR013154">
    <property type="entry name" value="ADH-like_N"/>
</dbReference>